<dbReference type="EMBL" id="NJES01000142">
    <property type="protein sequence ID" value="PHH76897.1"/>
    <property type="molecule type" value="Genomic_DNA"/>
</dbReference>
<dbReference type="AlphaFoldDB" id="A0A2C5Z7A7"/>
<proteinExistence type="predicted"/>
<comment type="caution">
    <text evidence="1">The sequence shown here is derived from an EMBL/GenBank/DDBJ whole genome shotgun (WGS) entry which is preliminary data.</text>
</comment>
<evidence type="ECO:0000313" key="1">
    <source>
        <dbReference type="EMBL" id="PHH76897.1"/>
    </source>
</evidence>
<accession>A0A2C5Z7A7</accession>
<sequence length="90" mass="9713">MTHFVGGGGVGRDEGKTCAAAMVAAASIEAVTAAAGTISNKEWVESCDETRERREGQHLCARLRRAPEHFDHRVDGSYQRAGLEIELEGQ</sequence>
<name>A0A2C5Z7A7_9HYPO</name>
<reference evidence="1 2" key="1">
    <citation type="submission" date="2017-06" db="EMBL/GenBank/DDBJ databases">
        <title>Ant-infecting Ophiocordyceps genomes reveal a high diversity of potential behavioral manipulation genes and a possible major role for enterotoxins.</title>
        <authorList>
            <person name="De Bekker C."/>
            <person name="Evans H.C."/>
            <person name="Brachmann A."/>
            <person name="Hughes D.P."/>
        </authorList>
    </citation>
    <scope>NUCLEOTIDE SEQUENCE [LARGE SCALE GENOMIC DNA]</scope>
    <source>
        <strain evidence="1 2">Map16</strain>
    </source>
</reference>
<gene>
    <name evidence="1" type="ORF">CDD80_1115</name>
</gene>
<protein>
    <submittedName>
        <fullName evidence="1">Uncharacterized protein</fullName>
    </submittedName>
</protein>
<keyword evidence="2" id="KW-1185">Reference proteome</keyword>
<dbReference type="Proteomes" id="UP000226431">
    <property type="component" value="Unassembled WGS sequence"/>
</dbReference>
<evidence type="ECO:0000313" key="2">
    <source>
        <dbReference type="Proteomes" id="UP000226431"/>
    </source>
</evidence>
<organism evidence="1 2">
    <name type="scientific">Ophiocordyceps camponoti-rufipedis</name>
    <dbReference type="NCBI Taxonomy" id="2004952"/>
    <lineage>
        <taxon>Eukaryota</taxon>
        <taxon>Fungi</taxon>
        <taxon>Dikarya</taxon>
        <taxon>Ascomycota</taxon>
        <taxon>Pezizomycotina</taxon>
        <taxon>Sordariomycetes</taxon>
        <taxon>Hypocreomycetidae</taxon>
        <taxon>Hypocreales</taxon>
        <taxon>Ophiocordycipitaceae</taxon>
        <taxon>Ophiocordyceps</taxon>
    </lineage>
</organism>